<keyword evidence="4" id="KW-1185">Reference proteome</keyword>
<organism evidence="3 4">
    <name type="scientific">Pycnoporus cinnabarinus</name>
    <name type="common">Cinnabar-red polypore</name>
    <name type="synonym">Trametes cinnabarina</name>
    <dbReference type="NCBI Taxonomy" id="5643"/>
    <lineage>
        <taxon>Eukaryota</taxon>
        <taxon>Fungi</taxon>
        <taxon>Dikarya</taxon>
        <taxon>Basidiomycota</taxon>
        <taxon>Agaricomycotina</taxon>
        <taxon>Agaricomycetes</taxon>
        <taxon>Polyporales</taxon>
        <taxon>Polyporaceae</taxon>
        <taxon>Trametes</taxon>
    </lineage>
</organism>
<evidence type="ECO:0000313" key="4">
    <source>
        <dbReference type="Proteomes" id="UP000029665"/>
    </source>
</evidence>
<name>A0A060STB2_PYCCI</name>
<evidence type="ECO:0000259" key="2">
    <source>
        <dbReference type="SMART" id="SM01017"/>
    </source>
</evidence>
<accession>A0A060STB2</accession>
<comment type="caution">
    <text evidence="3">The sequence shown here is derived from an EMBL/GenBank/DDBJ whole genome shotgun (WGS) entry which is preliminary data.</text>
</comment>
<feature type="domain" description="Arrestin C-terminal-like" evidence="2">
    <location>
        <begin position="334"/>
        <end position="523"/>
    </location>
</feature>
<evidence type="ECO:0000256" key="1">
    <source>
        <dbReference type="SAM" id="MobiDB-lite"/>
    </source>
</evidence>
<proteinExistence type="predicted"/>
<feature type="compositionally biased region" description="Basic and acidic residues" evidence="1">
    <location>
        <begin position="555"/>
        <end position="576"/>
    </location>
</feature>
<dbReference type="EMBL" id="CCBP010000466">
    <property type="protein sequence ID" value="CDO77772.1"/>
    <property type="molecule type" value="Genomic_DNA"/>
</dbReference>
<feature type="region of interest" description="Disordered" evidence="1">
    <location>
        <begin position="537"/>
        <end position="590"/>
    </location>
</feature>
<dbReference type="AlphaFoldDB" id="A0A060STB2"/>
<reference evidence="3" key="1">
    <citation type="submission" date="2014-01" db="EMBL/GenBank/DDBJ databases">
        <title>The genome of the white-rot fungus Pycnoporus cinnabarinus: a basidiomycete model with a versatile arsenal for lignocellulosic biomass breakdown.</title>
        <authorList>
            <person name="Levasseur A."/>
            <person name="Lomascolo A."/>
            <person name="Ruiz-Duenas F.J."/>
            <person name="Uzan E."/>
            <person name="Piumi F."/>
            <person name="Kues U."/>
            <person name="Ram A.F.J."/>
            <person name="Murat C."/>
            <person name="Haon M."/>
            <person name="Benoit I."/>
            <person name="Arfi Y."/>
            <person name="Chevret D."/>
            <person name="Drula E."/>
            <person name="Kwon M.J."/>
            <person name="Gouret P."/>
            <person name="Lesage-Meessen L."/>
            <person name="Lombard V."/>
            <person name="Mariette J."/>
            <person name="Noirot C."/>
            <person name="Park J."/>
            <person name="Patyshakuliyeva A."/>
            <person name="Wieneger R.A.B."/>
            <person name="Wosten H.A.B."/>
            <person name="Martin F."/>
            <person name="Coutinho P.M."/>
            <person name="de Vries R."/>
            <person name="Martinez A.T."/>
            <person name="Klopp C."/>
            <person name="Pontarotti P."/>
            <person name="Henrissat B."/>
            <person name="Record E."/>
        </authorList>
    </citation>
    <scope>NUCLEOTIDE SEQUENCE [LARGE SCALE GENOMIC DNA]</scope>
    <source>
        <strain evidence="3">BRFM137</strain>
    </source>
</reference>
<evidence type="ECO:0000313" key="3">
    <source>
        <dbReference type="EMBL" id="CDO77772.1"/>
    </source>
</evidence>
<protein>
    <recommendedName>
        <fullName evidence="2">Arrestin C-terminal-like domain-containing protein</fullName>
    </recommendedName>
</protein>
<dbReference type="SMART" id="SM01017">
    <property type="entry name" value="Arrestin_C"/>
    <property type="match status" value="1"/>
</dbReference>
<dbReference type="OrthoDB" id="2238745at2759"/>
<sequence>MLPLLEKRPLDLIMLSHFIDHHSRAGRTADISSLKGHIHNWIPDVTLEVEGMEDPLTISPRVNGVFDKKRANWGWNSLWTSRLLIKRSARDKFDKNPERYQDQLRHGRKKSRHKSLPSFLYAEFSGAPEDTAYRCIWTSPESATNEPGIGSTGRASISRMHAIDDMRHILSSEVTWKDQDVRVFNSVKFYAKIVDLLSSVFILAYISYSYVYGTVAMDQDDDELDDNEFEALKMSLATQTRRQRRLQLWHLSRVMGHRHMPYPFSHLVGNVSSPLPVLSGSSSGWCPSTRRSLSPLSCLHPSQSDLACLCLARMLPAFLLMTEESESIIMERQWDTQMQYLIVISGRSFPLGGTMPISIMFMPWTKMKIHRISVLIEERVEYWTQFKRISRTDPINRVSLLALKYPKKDGPVILPLNSNNPDVLRQSPLMEVIDPNDDLGEIVSNLMGPGPWTIRKDLQLPKAGESLHTTHKNHKNNISVLHMLKIIFRVERGDDYAVDSQTGKRKLFDIVVQMPVHILSHLCNPEYISLPPYSQLPDPTTSVPSAAQPALSVLSEDRCPNLRGSLGRDERVSEHVGRRRGGGTSGKTSH</sequence>
<dbReference type="HOGENOM" id="CLU_462423_0_0_1"/>
<dbReference type="STRING" id="5643.A0A060STB2"/>
<dbReference type="Pfam" id="PF02752">
    <property type="entry name" value="Arrestin_C"/>
    <property type="match status" value="1"/>
</dbReference>
<dbReference type="InterPro" id="IPR046521">
    <property type="entry name" value="DUF6698"/>
</dbReference>
<gene>
    <name evidence="3" type="ORF">BN946_scf185041.g3</name>
</gene>
<dbReference type="Proteomes" id="UP000029665">
    <property type="component" value="Unassembled WGS sequence"/>
</dbReference>
<dbReference type="InterPro" id="IPR011022">
    <property type="entry name" value="Arrestin_C-like"/>
</dbReference>
<dbReference type="Pfam" id="PF20414">
    <property type="entry name" value="DUF6698"/>
    <property type="match status" value="1"/>
</dbReference>